<evidence type="ECO:0000259" key="2">
    <source>
        <dbReference type="Pfam" id="PF26217"/>
    </source>
</evidence>
<sequence>MQESGERKVQGRATWAADSTAGPPAAWAGRSPGSRAGARGTPVPAQPPTSSGPCRSLEEASVSPSERQVLEGRRDRGQRAARRRRPSPPRRPPRGPFPSAGPRASSPGRIPRTWYSASSSLDRRLPEPPIAHSSANSSRDAGNFLTSALGPRHLPVPAATAPEGGPRPGPGPASSLQRPEVPRGVQTPGPRSGRSLASWGRGQGRGQATGPASGADGAGHAARVRACVRAGCACAEDAASSLRCGCRSCGSVARSVLFACRERRRRPRVRSGEGQQGSLGSRGPGNSLSGHWPPLPLCLRTALAPDVTPRPPPRVLQPPRRLCRHPRTPTAGRPMAVSAGSNETSYLLPPNREDWEEQGIPDFVYGQKELTREGIQWPRTPPRPPDTLPLSRFDSALLSAWRQRMELGLFRYCLGELRTQTLPGPMGFVAQLNVERGVQRRRPQNIRSVRQAFDPEEFNFNKIRPGEVLFRLRREPDPRGFSRKRISS</sequence>
<organism evidence="3 4">
    <name type="scientific">Cnephaeus nilssonii</name>
    <name type="common">Northern bat</name>
    <name type="synonym">Eptesicus nilssonii</name>
    <dbReference type="NCBI Taxonomy" id="3371016"/>
    <lineage>
        <taxon>Eukaryota</taxon>
        <taxon>Metazoa</taxon>
        <taxon>Chordata</taxon>
        <taxon>Craniata</taxon>
        <taxon>Vertebrata</taxon>
        <taxon>Euteleostomi</taxon>
        <taxon>Mammalia</taxon>
        <taxon>Eutheria</taxon>
        <taxon>Laurasiatheria</taxon>
        <taxon>Chiroptera</taxon>
        <taxon>Yangochiroptera</taxon>
        <taxon>Vespertilionidae</taxon>
        <taxon>Cnephaeus</taxon>
    </lineage>
</organism>
<feature type="compositionally biased region" description="Basic residues" evidence="1">
    <location>
        <begin position="79"/>
        <end position="93"/>
    </location>
</feature>
<dbReference type="Proteomes" id="UP001177744">
    <property type="component" value="Unassembled WGS sequence"/>
</dbReference>
<protein>
    <recommendedName>
        <fullName evidence="2">GDPGP1-like N-terminal domain-containing protein</fullName>
    </recommendedName>
</protein>
<keyword evidence="4" id="KW-1185">Reference proteome</keyword>
<feature type="compositionally biased region" description="Low complexity" evidence="1">
    <location>
        <begin position="25"/>
        <end position="40"/>
    </location>
</feature>
<dbReference type="Pfam" id="PF26217">
    <property type="entry name" value="GDPGP1_N"/>
    <property type="match status" value="1"/>
</dbReference>
<dbReference type="GO" id="GO:0016787">
    <property type="term" value="F:hydrolase activity"/>
    <property type="evidence" value="ECO:0007669"/>
    <property type="project" value="UniProtKB-KW"/>
</dbReference>
<dbReference type="AlphaFoldDB" id="A0AA40HB73"/>
<dbReference type="GO" id="GO:0005737">
    <property type="term" value="C:cytoplasm"/>
    <property type="evidence" value="ECO:0007669"/>
    <property type="project" value="UniProtKB-SubCell"/>
</dbReference>
<reference evidence="3" key="1">
    <citation type="submission" date="2023-06" db="EMBL/GenBank/DDBJ databases">
        <title>Reference genome for the Northern bat (Eptesicus nilssonii), a most northern bat species.</title>
        <authorList>
            <person name="Laine V.N."/>
            <person name="Pulliainen A.T."/>
            <person name="Lilley T.M."/>
        </authorList>
    </citation>
    <scope>NUCLEOTIDE SEQUENCE</scope>
    <source>
        <strain evidence="3">BLF_Eptnil</strain>
        <tissue evidence="3">Kidney</tissue>
    </source>
</reference>
<dbReference type="GO" id="GO:0080048">
    <property type="term" value="F:GDP-D-glucose phosphorylase activity"/>
    <property type="evidence" value="ECO:0007669"/>
    <property type="project" value="UniProtKB-EC"/>
</dbReference>
<feature type="compositionally biased region" description="Gly residues" evidence="1">
    <location>
        <begin position="274"/>
        <end position="283"/>
    </location>
</feature>
<dbReference type="GO" id="GO:0005085">
    <property type="term" value="F:guanyl-nucleotide exchange factor activity"/>
    <property type="evidence" value="ECO:0007669"/>
    <property type="project" value="UniProtKB-KW"/>
</dbReference>
<dbReference type="InterPro" id="IPR058866">
    <property type="entry name" value="GDPGP1_N"/>
</dbReference>
<dbReference type="PANTHER" id="PTHR20884:SF8">
    <property type="entry name" value="GDP-D-GLUCOSE PHOSPHORYLASE 1"/>
    <property type="match status" value="1"/>
</dbReference>
<feature type="region of interest" description="Disordered" evidence="1">
    <location>
        <begin position="264"/>
        <end position="290"/>
    </location>
</feature>
<evidence type="ECO:0000313" key="4">
    <source>
        <dbReference type="Proteomes" id="UP001177744"/>
    </source>
</evidence>
<evidence type="ECO:0000256" key="1">
    <source>
        <dbReference type="SAM" id="MobiDB-lite"/>
    </source>
</evidence>
<feature type="compositionally biased region" description="Basic and acidic residues" evidence="1">
    <location>
        <begin position="68"/>
        <end position="78"/>
    </location>
</feature>
<dbReference type="EMBL" id="JAULJE010000025">
    <property type="protein sequence ID" value="KAK1327833.1"/>
    <property type="molecule type" value="Genomic_DNA"/>
</dbReference>
<dbReference type="PANTHER" id="PTHR20884">
    <property type="entry name" value="GDP-D-GLUCOSE PHOSPHORYLASE 1"/>
    <property type="match status" value="1"/>
</dbReference>
<dbReference type="GO" id="GO:0006006">
    <property type="term" value="P:glucose metabolic process"/>
    <property type="evidence" value="ECO:0007669"/>
    <property type="project" value="TreeGrafter"/>
</dbReference>
<gene>
    <name evidence="3" type="ORF">QTO34_012741</name>
</gene>
<name>A0AA40HB73_CNENI</name>
<evidence type="ECO:0000313" key="3">
    <source>
        <dbReference type="EMBL" id="KAK1327833.1"/>
    </source>
</evidence>
<feature type="domain" description="GDPGP1-like N-terminal" evidence="2">
    <location>
        <begin position="392"/>
        <end position="477"/>
    </location>
</feature>
<dbReference type="InterPro" id="IPR026506">
    <property type="entry name" value="GDPGP"/>
</dbReference>
<dbReference type="GO" id="GO:0000166">
    <property type="term" value="F:nucleotide binding"/>
    <property type="evidence" value="ECO:0007669"/>
    <property type="project" value="UniProtKB-KW"/>
</dbReference>
<feature type="region of interest" description="Disordered" evidence="1">
    <location>
        <begin position="1"/>
        <end position="218"/>
    </location>
</feature>
<comment type="caution">
    <text evidence="3">The sequence shown here is derived from an EMBL/GenBank/DDBJ whole genome shotgun (WGS) entry which is preliminary data.</text>
</comment>
<feature type="compositionally biased region" description="Polar residues" evidence="1">
    <location>
        <begin position="133"/>
        <end position="146"/>
    </location>
</feature>
<feature type="region of interest" description="Disordered" evidence="1">
    <location>
        <begin position="304"/>
        <end position="343"/>
    </location>
</feature>
<accession>A0AA40HB73</accession>
<proteinExistence type="predicted"/>